<evidence type="ECO:0000313" key="3">
    <source>
        <dbReference type="Proteomes" id="UP000222460"/>
    </source>
</evidence>
<comment type="caution">
    <text evidence="2">The sequence shown here is derived from an EMBL/GenBank/DDBJ whole genome shotgun (WGS) entry which is preliminary data.</text>
</comment>
<sequence length="64" mass="6872">MLARNRSCRRSIVGAGLLAKAVVQAAMMLTDRPLSRASPLPQGDRASLQVAKHDLIWCITAAIT</sequence>
<evidence type="ECO:0000256" key="1">
    <source>
        <dbReference type="SAM" id="SignalP"/>
    </source>
</evidence>
<accession>A0A2C5W7H3</accession>
<dbReference type="AlphaFoldDB" id="A0A2C5W7H3"/>
<protein>
    <submittedName>
        <fullName evidence="2">Uncharacterized protein</fullName>
    </submittedName>
</protein>
<evidence type="ECO:0000313" key="2">
    <source>
        <dbReference type="EMBL" id="PHH40262.1"/>
    </source>
</evidence>
<proteinExistence type="predicted"/>
<feature type="chain" id="PRO_5013106969" evidence="1">
    <location>
        <begin position="26"/>
        <end position="64"/>
    </location>
</feature>
<gene>
    <name evidence="2" type="ORF">CRX57_08790</name>
</gene>
<feature type="signal peptide" evidence="1">
    <location>
        <begin position="1"/>
        <end position="25"/>
    </location>
</feature>
<keyword evidence="1" id="KW-0732">Signal</keyword>
<organism evidence="2 3">
    <name type="scientific">Pseudomonas putida</name>
    <name type="common">Arthrobacter siderocapsulatus</name>
    <dbReference type="NCBI Taxonomy" id="303"/>
    <lineage>
        <taxon>Bacteria</taxon>
        <taxon>Pseudomonadati</taxon>
        <taxon>Pseudomonadota</taxon>
        <taxon>Gammaproteobacteria</taxon>
        <taxon>Pseudomonadales</taxon>
        <taxon>Pseudomonadaceae</taxon>
        <taxon>Pseudomonas</taxon>
    </lineage>
</organism>
<dbReference type="EMBL" id="PDKZ01000002">
    <property type="protein sequence ID" value="PHH40262.1"/>
    <property type="molecule type" value="Genomic_DNA"/>
</dbReference>
<name>A0A2C5W7H3_PSEPU</name>
<reference evidence="3" key="1">
    <citation type="submission" date="2017-10" db="EMBL/GenBank/DDBJ databases">
        <title>FDA dAtabase for Regulatory Grade micrObial Sequences (FDA-ARGOS): Supporting development and validation of Infectious Disease Dx tests.</title>
        <authorList>
            <person name="Goldberg B."/>
            <person name="Campos J."/>
            <person name="Tallon L."/>
            <person name="Sadzewicz L."/>
            <person name="Ott S."/>
            <person name="Zhao X."/>
            <person name="Nagaraj S."/>
            <person name="Vavikolanu K."/>
            <person name="Aluvathingal J."/>
            <person name="Nadendla S."/>
            <person name="Geyer C."/>
            <person name="Sichtig H."/>
        </authorList>
    </citation>
    <scope>NUCLEOTIDE SEQUENCE [LARGE SCALE GENOMIC DNA]</scope>
    <source>
        <strain evidence="3">FDAARGOS_376</strain>
    </source>
</reference>
<dbReference type="Proteomes" id="UP000222460">
    <property type="component" value="Unassembled WGS sequence"/>
</dbReference>